<dbReference type="Gene3D" id="3.40.50.300">
    <property type="entry name" value="P-loop containing nucleotide triphosphate hydrolases"/>
    <property type="match status" value="1"/>
</dbReference>
<feature type="domain" description="Tr-type G" evidence="13">
    <location>
        <begin position="513"/>
        <end position="735"/>
    </location>
</feature>
<dbReference type="FunFam" id="3.40.50.300:FF:000204">
    <property type="entry name" value="Translation elongation factor Tu"/>
    <property type="match status" value="1"/>
</dbReference>
<dbReference type="FunFam" id="2.40.30.10:FF:000107">
    <property type="entry name" value="Related to translation elongation factor HBS1"/>
    <property type="match status" value="1"/>
</dbReference>
<dbReference type="Pfam" id="PF00009">
    <property type="entry name" value="GTP_EFTU"/>
    <property type="match status" value="1"/>
</dbReference>
<dbReference type="SUPFAM" id="SSF52540">
    <property type="entry name" value="P-loop containing nucleoside triphosphate hydrolases"/>
    <property type="match status" value="1"/>
</dbReference>
<feature type="compositionally biased region" description="Low complexity" evidence="12">
    <location>
        <begin position="190"/>
        <end position="205"/>
    </location>
</feature>
<gene>
    <name evidence="14" type="primary">HBS1</name>
    <name evidence="14" type="ORF">EHS25_006535</name>
</gene>
<evidence type="ECO:0000256" key="2">
    <source>
        <dbReference type="ARBA" id="ARBA00007249"/>
    </source>
</evidence>
<protein>
    <recommendedName>
        <fullName evidence="11">Elongation factor 1 alpha-like protein</fullName>
    </recommendedName>
</protein>
<keyword evidence="7" id="KW-0648">Protein biosynthesis</keyword>
<evidence type="ECO:0000256" key="7">
    <source>
        <dbReference type="ARBA" id="ARBA00022917"/>
    </source>
</evidence>
<feature type="compositionally biased region" description="Polar residues" evidence="12">
    <location>
        <begin position="421"/>
        <end position="433"/>
    </location>
</feature>
<keyword evidence="5" id="KW-0378">Hydrolase</keyword>
<dbReference type="InterPro" id="IPR054696">
    <property type="entry name" value="GTP-eEF1A_C"/>
</dbReference>
<accession>A0A427YRY2</accession>
<name>A0A427YRY2_9TREE</name>
<dbReference type="GO" id="GO:0006417">
    <property type="term" value="P:regulation of translation"/>
    <property type="evidence" value="ECO:0007669"/>
    <property type="project" value="UniProtKB-KW"/>
</dbReference>
<proteinExistence type="inferred from homology"/>
<evidence type="ECO:0000259" key="13">
    <source>
        <dbReference type="PROSITE" id="PS51722"/>
    </source>
</evidence>
<feature type="compositionally biased region" description="Low complexity" evidence="12">
    <location>
        <begin position="442"/>
        <end position="451"/>
    </location>
</feature>
<dbReference type="CDD" id="cd04093">
    <property type="entry name" value="HBS1_C_III"/>
    <property type="match status" value="1"/>
</dbReference>
<comment type="caution">
    <text evidence="14">The sequence shown here is derived from an EMBL/GenBank/DDBJ whole genome shotgun (WGS) entry which is preliminary data.</text>
</comment>
<dbReference type="Gene3D" id="2.40.30.10">
    <property type="entry name" value="Translation factors"/>
    <property type="match status" value="2"/>
</dbReference>
<evidence type="ECO:0000256" key="8">
    <source>
        <dbReference type="ARBA" id="ARBA00023134"/>
    </source>
</evidence>
<dbReference type="GO" id="GO:0005525">
    <property type="term" value="F:GTP binding"/>
    <property type="evidence" value="ECO:0007669"/>
    <property type="project" value="UniProtKB-KW"/>
</dbReference>
<feature type="region of interest" description="Disordered" evidence="12">
    <location>
        <begin position="378"/>
        <end position="487"/>
    </location>
</feature>
<dbReference type="InterPro" id="IPR000795">
    <property type="entry name" value="T_Tr_GTP-bd_dom"/>
</dbReference>
<keyword evidence="8" id="KW-0342">GTP-binding</keyword>
<dbReference type="InterPro" id="IPR009000">
    <property type="entry name" value="Transl_B-barrel_sf"/>
</dbReference>
<dbReference type="InterPro" id="IPR015033">
    <property type="entry name" value="HBS1-like_N"/>
</dbReference>
<dbReference type="Proteomes" id="UP000279259">
    <property type="component" value="Unassembled WGS sequence"/>
</dbReference>
<evidence type="ECO:0000256" key="12">
    <source>
        <dbReference type="SAM" id="MobiDB-lite"/>
    </source>
</evidence>
<comment type="catalytic activity">
    <reaction evidence="9">
        <text>GTP + H2O = GDP + phosphate + H(+)</text>
        <dbReference type="Rhea" id="RHEA:19669"/>
        <dbReference type="ChEBI" id="CHEBI:15377"/>
        <dbReference type="ChEBI" id="CHEBI:15378"/>
        <dbReference type="ChEBI" id="CHEBI:37565"/>
        <dbReference type="ChEBI" id="CHEBI:43474"/>
        <dbReference type="ChEBI" id="CHEBI:58189"/>
    </reaction>
    <physiologicalReaction direction="left-to-right" evidence="9">
        <dbReference type="Rhea" id="RHEA:19670"/>
    </physiologicalReaction>
</comment>
<keyword evidence="15" id="KW-1185">Reference proteome</keyword>
<dbReference type="PROSITE" id="PS00301">
    <property type="entry name" value="G_TR_1"/>
    <property type="match status" value="1"/>
</dbReference>
<dbReference type="CDD" id="cd01883">
    <property type="entry name" value="EF1_alpha"/>
    <property type="match status" value="1"/>
</dbReference>
<evidence type="ECO:0000256" key="1">
    <source>
        <dbReference type="ARBA" id="ARBA00004496"/>
    </source>
</evidence>
<comment type="similarity">
    <text evidence="2">Belongs to the TRAFAC class translation factor GTPase superfamily. Classic translation factor GTPase family. EF-Tu/EF-1A subfamily.</text>
</comment>
<evidence type="ECO:0000256" key="11">
    <source>
        <dbReference type="ARBA" id="ARBA00074866"/>
    </source>
</evidence>
<comment type="subunit">
    <text evidence="10">Component of the Dom34-Hbs1 complex, also named Pelota-HBS1L complex, composed of dom34 and hbs1.</text>
</comment>
<evidence type="ECO:0000256" key="10">
    <source>
        <dbReference type="ARBA" id="ARBA00063537"/>
    </source>
</evidence>
<feature type="compositionally biased region" description="Polar residues" evidence="12">
    <location>
        <begin position="153"/>
        <end position="162"/>
    </location>
</feature>
<dbReference type="PROSITE" id="PS51722">
    <property type="entry name" value="G_TR_2"/>
    <property type="match status" value="1"/>
</dbReference>
<dbReference type="OrthoDB" id="342024at2759"/>
<sequence length="947" mass="100171">MSRHRYVRNIDLDAEMADESEEEGMSQEERAQMITAMPIARALLKDVRPPISDDAIADSLWHYWFDVDKAVTWLRKDWEKKGASASPPDNILPTPAQSPRPRPAKRPRLHAVQTERESSPQPPLSALQRLSIARKEAGVGRSPSPAIASSAPTGDSISSPTPRTGVVPTSEGTKPMSKLALLAQKRKEAAQTASISAASSASSSAPLSRVVTPAPPGASPAAAGPSSAALPAKPLSKLAQKMAAARAAKAEAVTQAGATEQDQSREGVGAASNADSTPTDNVPPEATDVDPTTSLFIGTPEQAPDRAVPDPAHRPSPFFSLLTSTSASPKSSPPVEPDSGRILHLPFVRDQAGLERRVREAFGAADSPDDIVLRARQGRAGTATLSTTATTAGAGAKGKTSGGSTPKSASLPGKPRVQTVVAGTSKSTVSQPGTPAKKHSVKASASSSGGSTPKVAPSLTGAQADLAGLHLDEEVDEAEREKERERYREKPGLNMRQEELVAKVKKDEEESGKKNISLIVVGHVDAGKSTLMGRLLYDLGELSEREKTANERGSKKVGKGSFAFAWGLDALGDERDRGVTIDIATTHFNTPHRNVTLLDAPGHRDFIPAMISGAAQADVALMVVDGSPGEFEAGFERGGQTREHAWLVRSLGVREIVVGINKLDLVSWSQDRYDEIVDALRPFLVSAGFTASKTTFLPLGAMEGVNVLVNEEALLKEWYNGPTLIDTLDQVEVPERPFESPLRIPVSNVFKGQTAVASGVAVSGRLCSGVLQVGDRIRAVPGDEVAQVRTIEVDEDSAPYAVAGQNVTLYLSGIDPIHLAIGTVLCPTSLPVPLVTQFTAQILVFDLQCPIIAGTPVELFHHSMNLPATISKLLAISERGQVVKKNPRVLQKGATATVEISLRPTQGSTRTPSIPLETAAENKEMGRVLIRRGGETIAAGVVMEIIS</sequence>
<reference evidence="14 15" key="1">
    <citation type="submission" date="2018-11" db="EMBL/GenBank/DDBJ databases">
        <title>Genome sequence of Saitozyma podzolica DSM 27192.</title>
        <authorList>
            <person name="Aliyu H."/>
            <person name="Gorte O."/>
            <person name="Ochsenreither K."/>
        </authorList>
    </citation>
    <scope>NUCLEOTIDE SEQUENCE [LARGE SCALE GENOMIC DNA]</scope>
    <source>
        <strain evidence="14 15">DSM 27192</strain>
    </source>
</reference>
<feature type="compositionally biased region" description="Low complexity" evidence="12">
    <location>
        <begin position="142"/>
        <end position="152"/>
    </location>
</feature>
<evidence type="ECO:0000256" key="6">
    <source>
        <dbReference type="ARBA" id="ARBA00022845"/>
    </source>
</evidence>
<dbReference type="InterPro" id="IPR050100">
    <property type="entry name" value="TRAFAC_GTPase_members"/>
</dbReference>
<dbReference type="CDD" id="cd16267">
    <property type="entry name" value="HBS1-like_II"/>
    <property type="match status" value="1"/>
</dbReference>
<dbReference type="GO" id="GO:1990533">
    <property type="term" value="C:Dom34-Hbs1 complex"/>
    <property type="evidence" value="ECO:0007669"/>
    <property type="project" value="UniProtKB-ARBA"/>
</dbReference>
<dbReference type="InterPro" id="IPR027417">
    <property type="entry name" value="P-loop_NTPase"/>
</dbReference>
<evidence type="ECO:0000256" key="9">
    <source>
        <dbReference type="ARBA" id="ARBA00049117"/>
    </source>
</evidence>
<dbReference type="STRING" id="1890683.A0A427YRY2"/>
<dbReference type="SUPFAM" id="SSF50465">
    <property type="entry name" value="EF-Tu/eEF-1alpha/eIF2-gamma C-terminal domain"/>
    <property type="match status" value="1"/>
</dbReference>
<dbReference type="Pfam" id="PF08938">
    <property type="entry name" value="HBS1_N"/>
    <property type="match status" value="1"/>
</dbReference>
<dbReference type="EMBL" id="RSCD01000003">
    <property type="protein sequence ID" value="RSH93883.1"/>
    <property type="molecule type" value="Genomic_DNA"/>
</dbReference>
<dbReference type="GO" id="GO:0005829">
    <property type="term" value="C:cytosol"/>
    <property type="evidence" value="ECO:0007669"/>
    <property type="project" value="GOC"/>
</dbReference>
<dbReference type="FunFam" id="2.40.30.10:FF:000020">
    <property type="entry name" value="Translation elongation factor EF-1"/>
    <property type="match status" value="1"/>
</dbReference>
<evidence type="ECO:0000313" key="14">
    <source>
        <dbReference type="EMBL" id="RSH93883.1"/>
    </source>
</evidence>
<feature type="compositionally biased region" description="Low complexity" evidence="12">
    <location>
        <begin position="320"/>
        <end position="330"/>
    </location>
</feature>
<dbReference type="PANTHER" id="PTHR23115">
    <property type="entry name" value="TRANSLATION FACTOR"/>
    <property type="match status" value="1"/>
</dbReference>
<organism evidence="14 15">
    <name type="scientific">Saitozyma podzolica</name>
    <dbReference type="NCBI Taxonomy" id="1890683"/>
    <lineage>
        <taxon>Eukaryota</taxon>
        <taxon>Fungi</taxon>
        <taxon>Dikarya</taxon>
        <taxon>Basidiomycota</taxon>
        <taxon>Agaricomycotina</taxon>
        <taxon>Tremellomycetes</taxon>
        <taxon>Tremellales</taxon>
        <taxon>Trimorphomycetaceae</taxon>
        <taxon>Saitozyma</taxon>
    </lineage>
</organism>
<keyword evidence="3" id="KW-0963">Cytoplasm</keyword>
<dbReference type="GO" id="GO:0003924">
    <property type="term" value="F:GTPase activity"/>
    <property type="evidence" value="ECO:0007669"/>
    <property type="project" value="InterPro"/>
</dbReference>
<dbReference type="PRINTS" id="PR00315">
    <property type="entry name" value="ELONGATNFCT"/>
</dbReference>
<feature type="compositionally biased region" description="Basic and acidic residues" evidence="12">
    <location>
        <begin position="303"/>
        <end position="313"/>
    </location>
</feature>
<feature type="region of interest" description="Disordered" evidence="12">
    <location>
        <begin position="80"/>
        <end position="343"/>
    </location>
</feature>
<keyword evidence="6" id="KW-0810">Translation regulation</keyword>
<evidence type="ECO:0000256" key="3">
    <source>
        <dbReference type="ARBA" id="ARBA00022490"/>
    </source>
</evidence>
<dbReference type="AlphaFoldDB" id="A0A427YRY2"/>
<dbReference type="GO" id="GO:0002184">
    <property type="term" value="P:cytoplasmic translational termination"/>
    <property type="evidence" value="ECO:0007669"/>
    <property type="project" value="UniProtKB-ARBA"/>
</dbReference>
<dbReference type="SUPFAM" id="SSF50447">
    <property type="entry name" value="Translation proteins"/>
    <property type="match status" value="1"/>
</dbReference>
<evidence type="ECO:0000256" key="4">
    <source>
        <dbReference type="ARBA" id="ARBA00022741"/>
    </source>
</evidence>
<evidence type="ECO:0000256" key="5">
    <source>
        <dbReference type="ARBA" id="ARBA00022801"/>
    </source>
</evidence>
<feature type="compositionally biased region" description="Low complexity" evidence="12">
    <location>
        <begin position="378"/>
        <end position="410"/>
    </location>
</feature>
<dbReference type="Pfam" id="PF22594">
    <property type="entry name" value="GTP-eEF1A_C"/>
    <property type="match status" value="1"/>
</dbReference>
<evidence type="ECO:0000313" key="15">
    <source>
        <dbReference type="Proteomes" id="UP000279259"/>
    </source>
</evidence>
<keyword evidence="4" id="KW-0547">Nucleotide-binding</keyword>
<comment type="subcellular location">
    <subcellularLocation>
        <location evidence="1">Cytoplasm</location>
    </subcellularLocation>
</comment>
<dbReference type="InterPro" id="IPR009001">
    <property type="entry name" value="Transl_elong_EF1A/Init_IF2_C"/>
</dbReference>
<dbReference type="InterPro" id="IPR031157">
    <property type="entry name" value="G_TR_CS"/>
</dbReference>
<feature type="compositionally biased region" description="Low complexity" evidence="12">
    <location>
        <begin position="219"/>
        <end position="256"/>
    </location>
</feature>